<evidence type="ECO:0000313" key="2">
    <source>
        <dbReference type="EMBL" id="CDW58122.1"/>
    </source>
</evidence>
<dbReference type="OrthoDB" id="10257415at2759"/>
<dbReference type="SUPFAM" id="SSF47986">
    <property type="entry name" value="DEATH domain"/>
    <property type="match status" value="1"/>
</dbReference>
<evidence type="ECO:0000313" key="3">
    <source>
        <dbReference type="Proteomes" id="UP000030665"/>
    </source>
</evidence>
<name>A0A077ZCM8_TRITR</name>
<proteinExistence type="predicted"/>
<evidence type="ECO:0000259" key="1">
    <source>
        <dbReference type="Pfam" id="PF00531"/>
    </source>
</evidence>
<reference evidence="2" key="1">
    <citation type="submission" date="2014-01" db="EMBL/GenBank/DDBJ databases">
        <authorList>
            <person name="Aslett M."/>
        </authorList>
    </citation>
    <scope>NUCLEOTIDE SEQUENCE</scope>
</reference>
<dbReference type="AlphaFoldDB" id="A0A077ZCM8"/>
<dbReference type="Pfam" id="PF11957">
    <property type="entry name" value="efThoc1"/>
    <property type="match status" value="1"/>
</dbReference>
<dbReference type="InterPro" id="IPR000488">
    <property type="entry name" value="Death_dom"/>
</dbReference>
<dbReference type="InterPro" id="IPR021861">
    <property type="entry name" value="THO_THOC1"/>
</dbReference>
<accession>A0A077ZCM8</accession>
<sequence length="725" mass="81549">MKLPSNVSPLTKHFVLGFCPNIDAIAHAVVKYDVQSLKTQLESLSDDDAIREGIVAYLLRDILLNELLKKTINVSRLLEIVDFSIQAAQNELLCRGAAFALLCDIVDIAPSCYDLIVNYMCSKTDVWQSGYLVGCRNAYLRTINKLFRLFDESAANVRQGEVIFSLTKCVPFTDKSALNIPGAFNTSNCKISYDSPLTEHLTSLMNEEVFLPDRTDAQLEQLTHVKSSKGTVEQLHFKLLFLSLNCDILVAFHCLQQSSFVERLFAFPPVWPTWSSPYSEMHAFCPAASMELHYVAEVICFSITFACIAVLFCSSGSSGKKAAKVKCAELVQEEACKQVPSQAPVVNVQKRKSMQSGSPQSYFNESQGSPFFQSEMEPPPGPAVHKLTSVQEAFLNECLGKCFEYLQNVKATKNETVLQAFKPAIRLITTRRSVPDFKGLLNGSTPGILNISKPIPLKELGESLRKKKVGTVTRMLQRLVYLDTTEELRLRKRKLMRLERFRWGTFRMLCRRGNVNFLRKRRHVKDFVEYLEGALWFTGITLYGVKRSFNIKPFCTKYIHRKEAKYLLHIPKGLESQPYKTATGLPCPCTTSTGTNSSASHATMVNSSLQSLPTTSTSGEAGYGNQVERDPSTIYRLDASRAVRDDQLAELSCVVGNGWRNFAVCVHMPQPVIDLCAQMNARDAMYHVLGLWTSHDATVRSLRNMLLKAELYDERVSEILNRYRD</sequence>
<gene>
    <name evidence="2" type="ORF">TTRE_0000642501</name>
</gene>
<organism evidence="2 3">
    <name type="scientific">Trichuris trichiura</name>
    <name type="common">Whipworm</name>
    <name type="synonym">Trichocephalus trichiurus</name>
    <dbReference type="NCBI Taxonomy" id="36087"/>
    <lineage>
        <taxon>Eukaryota</taxon>
        <taxon>Metazoa</taxon>
        <taxon>Ecdysozoa</taxon>
        <taxon>Nematoda</taxon>
        <taxon>Enoplea</taxon>
        <taxon>Dorylaimia</taxon>
        <taxon>Trichinellida</taxon>
        <taxon>Trichuridae</taxon>
        <taxon>Trichuris</taxon>
    </lineage>
</organism>
<dbReference type="EMBL" id="HG806268">
    <property type="protein sequence ID" value="CDW58122.1"/>
    <property type="molecule type" value="Genomic_DNA"/>
</dbReference>
<dbReference type="Proteomes" id="UP000030665">
    <property type="component" value="Unassembled WGS sequence"/>
</dbReference>
<dbReference type="Gene3D" id="1.10.533.10">
    <property type="entry name" value="Death Domain, Fas"/>
    <property type="match status" value="1"/>
</dbReference>
<feature type="domain" description="Death" evidence="1">
    <location>
        <begin position="646"/>
        <end position="713"/>
    </location>
</feature>
<reference evidence="2" key="2">
    <citation type="submission" date="2014-03" db="EMBL/GenBank/DDBJ databases">
        <title>The whipworm genome and dual-species transcriptomics of an intimate host-pathogen interaction.</title>
        <authorList>
            <person name="Foth B.J."/>
            <person name="Tsai I.J."/>
            <person name="Reid A.J."/>
            <person name="Bancroft A.J."/>
            <person name="Nichol S."/>
            <person name="Tracey A."/>
            <person name="Holroyd N."/>
            <person name="Cotton J.A."/>
            <person name="Stanley E.J."/>
            <person name="Zarowiecki M."/>
            <person name="Liu J.Z."/>
            <person name="Huckvale T."/>
            <person name="Cooper P.J."/>
            <person name="Grencis R.K."/>
            <person name="Berriman M."/>
        </authorList>
    </citation>
    <scope>NUCLEOTIDE SEQUENCE [LARGE SCALE GENOMIC DNA]</scope>
</reference>
<dbReference type="GO" id="GO:0007165">
    <property type="term" value="P:signal transduction"/>
    <property type="evidence" value="ECO:0007669"/>
    <property type="project" value="InterPro"/>
</dbReference>
<dbReference type="InterPro" id="IPR011029">
    <property type="entry name" value="DEATH-like_dom_sf"/>
</dbReference>
<dbReference type="Pfam" id="PF00531">
    <property type="entry name" value="Death"/>
    <property type="match status" value="1"/>
</dbReference>
<protein>
    <submittedName>
        <fullName evidence="2">EfThoc1 and Death domain containing protein</fullName>
    </submittedName>
</protein>
<dbReference type="STRING" id="36087.A0A077ZCM8"/>
<keyword evidence="3" id="KW-1185">Reference proteome</keyword>
<dbReference type="CDD" id="cd01670">
    <property type="entry name" value="Death"/>
    <property type="match status" value="1"/>
</dbReference>